<evidence type="ECO:0000256" key="1">
    <source>
        <dbReference type="SAM" id="MobiDB-lite"/>
    </source>
</evidence>
<feature type="signal peptide" evidence="2">
    <location>
        <begin position="1"/>
        <end position="17"/>
    </location>
</feature>
<evidence type="ECO:0000313" key="3">
    <source>
        <dbReference type="EMBL" id="MDD9328781.1"/>
    </source>
</evidence>
<feature type="chain" id="PRO_5042786931" evidence="2">
    <location>
        <begin position="18"/>
        <end position="83"/>
    </location>
</feature>
<evidence type="ECO:0000256" key="2">
    <source>
        <dbReference type="SAM" id="SignalP"/>
    </source>
</evidence>
<dbReference type="RefSeq" id="WP_274585825.1">
    <property type="nucleotide sequence ID" value="NZ_CP145811.1"/>
</dbReference>
<dbReference type="AlphaFoldDB" id="A0A9X4IEH6"/>
<reference evidence="4" key="2">
    <citation type="submission" date="2024-02" db="EMBL/GenBank/DDBJ databases">
        <title>Neisseria leonii sp. nov.</title>
        <authorList>
            <person name="Boutroux M."/>
            <person name="Favre-Rochex S."/>
            <person name="Gorgette O."/>
            <person name="Touak G."/>
            <person name="Muhle E."/>
            <person name="Chesneau O."/>
            <person name="Clermont D."/>
            <person name="Rahi P."/>
        </authorList>
    </citation>
    <scope>NUCLEOTIDE SEQUENCE</scope>
    <source>
        <strain evidence="4">51.81</strain>
    </source>
</reference>
<dbReference type="PROSITE" id="PS51257">
    <property type="entry name" value="PROKAR_LIPOPROTEIN"/>
    <property type="match status" value="1"/>
</dbReference>
<protein>
    <submittedName>
        <fullName evidence="3">Spore cortex protein</fullName>
    </submittedName>
</protein>
<evidence type="ECO:0000313" key="5">
    <source>
        <dbReference type="Proteomes" id="UP001149607"/>
    </source>
</evidence>
<dbReference type="Proteomes" id="UP001149607">
    <property type="component" value="Chromosome"/>
</dbReference>
<organism evidence="3">
    <name type="scientific">Neisseria leonii</name>
    <dbReference type="NCBI Taxonomy" id="2995413"/>
    <lineage>
        <taxon>Bacteria</taxon>
        <taxon>Pseudomonadati</taxon>
        <taxon>Pseudomonadota</taxon>
        <taxon>Betaproteobacteria</taxon>
        <taxon>Neisseriales</taxon>
        <taxon>Neisseriaceae</taxon>
        <taxon>Neisseria</taxon>
    </lineage>
</organism>
<keyword evidence="5" id="KW-1185">Reference proteome</keyword>
<feature type="region of interest" description="Disordered" evidence="1">
    <location>
        <begin position="49"/>
        <end position="83"/>
    </location>
</feature>
<name>A0A9X4IEH6_9NEIS</name>
<gene>
    <name evidence="3" type="ORF">ORY91_000050</name>
    <name evidence="4" type="ORF">V9W64_05120</name>
</gene>
<dbReference type="EMBL" id="JAPQFL010000012">
    <property type="protein sequence ID" value="MDD9328781.1"/>
    <property type="molecule type" value="Genomic_DNA"/>
</dbReference>
<reference evidence="3" key="1">
    <citation type="submission" date="2022-10" db="EMBL/GenBank/DDBJ databases">
        <authorList>
            <person name="Boutroux M."/>
        </authorList>
    </citation>
    <scope>NUCLEOTIDE SEQUENCE</scope>
    <source>
        <strain evidence="3">51.81</strain>
    </source>
</reference>
<sequence>MRTAALLMLSLALSACSWETYQNSEGRTGLRPKYEAGTRVYYQDGTYSRNGLNHQYRPEQHAVKPDGTGRPADDRTRWQTPAR</sequence>
<accession>A0A9X4IEH6</accession>
<proteinExistence type="predicted"/>
<dbReference type="EMBL" id="CP146598">
    <property type="protein sequence ID" value="WWY04094.1"/>
    <property type="molecule type" value="Genomic_DNA"/>
</dbReference>
<keyword evidence="2" id="KW-0732">Signal</keyword>
<evidence type="ECO:0000313" key="4">
    <source>
        <dbReference type="EMBL" id="WWY04094.1"/>
    </source>
</evidence>